<dbReference type="RefSeq" id="WP_234810337.1">
    <property type="nucleotide sequence ID" value="NZ_AP022560.1"/>
</dbReference>
<evidence type="ECO:0000313" key="2">
    <source>
        <dbReference type="EMBL" id="BBX01984.1"/>
    </source>
</evidence>
<dbReference type="KEGG" id="mmor:MMOR_29200"/>
<proteinExistence type="predicted"/>
<feature type="region of interest" description="Disordered" evidence="1">
    <location>
        <begin position="74"/>
        <end position="93"/>
    </location>
</feature>
<evidence type="ECO:0000256" key="1">
    <source>
        <dbReference type="SAM" id="MobiDB-lite"/>
    </source>
</evidence>
<dbReference type="EMBL" id="AP022560">
    <property type="protein sequence ID" value="BBX01984.1"/>
    <property type="molecule type" value="Genomic_DNA"/>
</dbReference>
<gene>
    <name evidence="2" type="ORF">MMOR_29200</name>
</gene>
<feature type="region of interest" description="Disordered" evidence="1">
    <location>
        <begin position="1"/>
        <end position="27"/>
    </location>
</feature>
<feature type="compositionally biased region" description="Low complexity" evidence="1">
    <location>
        <begin position="1"/>
        <end position="14"/>
    </location>
</feature>
<dbReference type="Proteomes" id="UP000466681">
    <property type="component" value="Chromosome"/>
</dbReference>
<sequence>MDSADKSASSIDDAAGSEGAWGGVGPKPWWFDDPEILAARRQVLEEFGGEPDGSVVCAVPGGEPDGSVVCDVPEGDSADKSASSIDDAAGSEGAWGGVGPKPWWFDDPEILAVRRQVLEEFGGEPDDRPECTDPDPILNDVLSGASVRELGQARDDLACAKARYDEAIRSARKLGLSWGEIGAALGVPRQLLHRRFARRLV</sequence>
<keyword evidence="3" id="KW-1185">Reference proteome</keyword>
<protein>
    <submittedName>
        <fullName evidence="2">Uncharacterized protein</fullName>
    </submittedName>
</protein>
<accession>A0AAD1M721</accession>
<name>A0AAD1M721_9MYCO</name>
<reference evidence="2 3" key="1">
    <citation type="journal article" date="2019" name="Emerg. Microbes Infect.">
        <title>Comprehensive subspecies identification of 175 nontuberculous mycobacteria species based on 7547 genomic profiles.</title>
        <authorList>
            <person name="Matsumoto Y."/>
            <person name="Kinjo T."/>
            <person name="Motooka D."/>
            <person name="Nabeya D."/>
            <person name="Jung N."/>
            <person name="Uechi K."/>
            <person name="Horii T."/>
            <person name="Iida T."/>
            <person name="Fujita J."/>
            <person name="Nakamura S."/>
        </authorList>
    </citation>
    <scope>NUCLEOTIDE SEQUENCE [LARGE SCALE GENOMIC DNA]</scope>
    <source>
        <strain evidence="2 3">JCM 6375</strain>
    </source>
</reference>
<feature type="compositionally biased region" description="Low complexity" evidence="1">
    <location>
        <begin position="80"/>
        <end position="92"/>
    </location>
</feature>
<evidence type="ECO:0000313" key="3">
    <source>
        <dbReference type="Proteomes" id="UP000466681"/>
    </source>
</evidence>
<organism evidence="2 3">
    <name type="scientific">Mycolicibacterium moriokaense</name>
    <dbReference type="NCBI Taxonomy" id="39691"/>
    <lineage>
        <taxon>Bacteria</taxon>
        <taxon>Bacillati</taxon>
        <taxon>Actinomycetota</taxon>
        <taxon>Actinomycetes</taxon>
        <taxon>Mycobacteriales</taxon>
        <taxon>Mycobacteriaceae</taxon>
        <taxon>Mycolicibacterium</taxon>
    </lineage>
</organism>
<dbReference type="AlphaFoldDB" id="A0AAD1M721"/>